<accession>A0A4R8DX37</accession>
<feature type="chain" id="PRO_5021020081" evidence="1">
    <location>
        <begin position="20"/>
        <end position="171"/>
    </location>
</feature>
<proteinExistence type="predicted"/>
<dbReference type="InterPro" id="IPR052947">
    <property type="entry name" value="T6SS_Hcp1_domain"/>
</dbReference>
<gene>
    <name evidence="2" type="ORF">EDB95_3145</name>
</gene>
<feature type="signal peptide" evidence="1">
    <location>
        <begin position="1"/>
        <end position="19"/>
    </location>
</feature>
<dbReference type="Gene3D" id="2.30.110.20">
    <property type="entry name" value="Hcp1-like"/>
    <property type="match status" value="1"/>
</dbReference>
<sequence>MRKIYCFLLLLLATTVVTAQTLPVIAYVTIQGNKQGTFKGGRIECVGFSYGISQPMDVGTGMVTGKRQHTPIVIVKRLDASSPQLLQAASSNESLKTVTIEFSRPGEGKAFQTIKLTNASVVKINQYGGTASPEKLLPNGNVLEEISFSFQKIEVTNVDGKTSASDDWNVR</sequence>
<dbReference type="SUPFAM" id="SSF141452">
    <property type="entry name" value="Hcp1-like"/>
    <property type="match status" value="1"/>
</dbReference>
<dbReference type="Pfam" id="PF05638">
    <property type="entry name" value="T6SS_HCP"/>
    <property type="match status" value="1"/>
</dbReference>
<dbReference type="Proteomes" id="UP000294498">
    <property type="component" value="Unassembled WGS sequence"/>
</dbReference>
<evidence type="ECO:0000313" key="2">
    <source>
        <dbReference type="EMBL" id="TDX02095.1"/>
    </source>
</evidence>
<dbReference type="InterPro" id="IPR036624">
    <property type="entry name" value="Hcp1-lik_sf"/>
</dbReference>
<protein>
    <submittedName>
        <fullName evidence="2">Type VI secretion system secreted protein Hcp</fullName>
    </submittedName>
</protein>
<dbReference type="PANTHER" id="PTHR34319:SF6">
    <property type="entry name" value="MAJOR EXPORTED PROTEIN"/>
    <property type="match status" value="1"/>
</dbReference>
<organism evidence="2 3">
    <name type="scientific">Dinghuibacter silviterrae</name>
    <dbReference type="NCBI Taxonomy" id="1539049"/>
    <lineage>
        <taxon>Bacteria</taxon>
        <taxon>Pseudomonadati</taxon>
        <taxon>Bacteroidota</taxon>
        <taxon>Chitinophagia</taxon>
        <taxon>Chitinophagales</taxon>
        <taxon>Chitinophagaceae</taxon>
        <taxon>Dinghuibacter</taxon>
    </lineage>
</organism>
<evidence type="ECO:0000313" key="3">
    <source>
        <dbReference type="Proteomes" id="UP000294498"/>
    </source>
</evidence>
<dbReference type="RefSeq" id="WP_133994724.1">
    <property type="nucleotide sequence ID" value="NZ_SODV01000001.1"/>
</dbReference>
<dbReference type="PANTHER" id="PTHR34319">
    <property type="entry name" value="MAJOR EXPORTED PROTEIN"/>
    <property type="match status" value="1"/>
</dbReference>
<comment type="caution">
    <text evidence="2">The sequence shown here is derived from an EMBL/GenBank/DDBJ whole genome shotgun (WGS) entry which is preliminary data.</text>
</comment>
<reference evidence="2 3" key="1">
    <citation type="submission" date="2019-03" db="EMBL/GenBank/DDBJ databases">
        <title>Genomic Encyclopedia of Type Strains, Phase IV (KMG-IV): sequencing the most valuable type-strain genomes for metagenomic binning, comparative biology and taxonomic classification.</title>
        <authorList>
            <person name="Goeker M."/>
        </authorList>
    </citation>
    <scope>NUCLEOTIDE SEQUENCE [LARGE SCALE GENOMIC DNA]</scope>
    <source>
        <strain evidence="2 3">DSM 100059</strain>
    </source>
</reference>
<dbReference type="AlphaFoldDB" id="A0A4R8DX37"/>
<dbReference type="OrthoDB" id="119701at2"/>
<keyword evidence="3" id="KW-1185">Reference proteome</keyword>
<dbReference type="InterPro" id="IPR008514">
    <property type="entry name" value="T6SS_Hcp"/>
</dbReference>
<keyword evidence="1" id="KW-0732">Signal</keyword>
<dbReference type="NCBIfam" id="TIGR03344">
    <property type="entry name" value="VI_effect_Hcp1"/>
    <property type="match status" value="1"/>
</dbReference>
<dbReference type="EMBL" id="SODV01000001">
    <property type="protein sequence ID" value="TDX02095.1"/>
    <property type="molecule type" value="Genomic_DNA"/>
</dbReference>
<name>A0A4R8DX37_9BACT</name>
<evidence type="ECO:0000256" key="1">
    <source>
        <dbReference type="SAM" id="SignalP"/>
    </source>
</evidence>